<feature type="domain" description="ATPase F1/V1/A1 complex alpha/beta subunit nucleotide-binding" evidence="15">
    <location>
        <begin position="149"/>
        <end position="373"/>
    </location>
</feature>
<keyword evidence="9 14" id="KW-0406">Ion transport</keyword>
<dbReference type="Gene3D" id="3.40.50.300">
    <property type="entry name" value="P-loop containing nucleotide triphosphate hydrolases"/>
    <property type="match status" value="1"/>
</dbReference>
<dbReference type="PROSITE" id="PS00152">
    <property type="entry name" value="ATPASE_ALPHA_BETA"/>
    <property type="match status" value="1"/>
</dbReference>
<dbReference type="InterPro" id="IPR020003">
    <property type="entry name" value="ATPase_a/bsu_AS"/>
</dbReference>
<evidence type="ECO:0000313" key="18">
    <source>
        <dbReference type="EMBL" id="GGF63670.1"/>
    </source>
</evidence>
<dbReference type="InterPro" id="IPR000194">
    <property type="entry name" value="ATPase_F1/V1/A1_a/bsu_nucl-bd"/>
</dbReference>
<dbReference type="PIRSF" id="PIRSF039088">
    <property type="entry name" value="F_ATPase_subunit_alpha"/>
    <property type="match status" value="1"/>
</dbReference>
<dbReference type="PANTHER" id="PTHR48082">
    <property type="entry name" value="ATP SYNTHASE SUBUNIT ALPHA, MITOCHONDRIAL"/>
    <property type="match status" value="1"/>
</dbReference>
<evidence type="ECO:0000256" key="11">
    <source>
        <dbReference type="ARBA" id="ARBA00023196"/>
    </source>
</evidence>
<evidence type="ECO:0000259" key="15">
    <source>
        <dbReference type="Pfam" id="PF00006"/>
    </source>
</evidence>
<gene>
    <name evidence="14 18" type="primary">atpA</name>
    <name evidence="18" type="ORF">GCM10011402_14700</name>
</gene>
<keyword evidence="12 14" id="KW-0066">ATP synthesis</keyword>
<comment type="function">
    <text evidence="1 14">Produces ATP from ADP in the presence of a proton gradient across the membrane. The alpha chain is a regulatory subunit.</text>
</comment>
<evidence type="ECO:0000256" key="6">
    <source>
        <dbReference type="ARBA" id="ARBA00022781"/>
    </source>
</evidence>
<dbReference type="SUPFAM" id="SSF50615">
    <property type="entry name" value="N-terminal domain of alpha and beta subunits of F1 ATP synthase"/>
    <property type="match status" value="1"/>
</dbReference>
<keyword evidence="8 14" id="KW-1278">Translocase</keyword>
<organism evidence="18 19">
    <name type="scientific">Paracoccus acridae</name>
    <dbReference type="NCBI Taxonomy" id="1795310"/>
    <lineage>
        <taxon>Bacteria</taxon>
        <taxon>Pseudomonadati</taxon>
        <taxon>Pseudomonadota</taxon>
        <taxon>Alphaproteobacteria</taxon>
        <taxon>Rhodobacterales</taxon>
        <taxon>Paracoccaceae</taxon>
        <taxon>Paracoccus</taxon>
    </lineage>
</organism>
<keyword evidence="5 14" id="KW-0547">Nucleotide-binding</keyword>
<dbReference type="CDD" id="cd18116">
    <property type="entry name" value="ATP-synt_F1_alpha_N"/>
    <property type="match status" value="1"/>
</dbReference>
<keyword evidence="7 14" id="KW-0067">ATP-binding</keyword>
<dbReference type="SUPFAM" id="SSF52540">
    <property type="entry name" value="P-loop containing nucleoside triphosphate hydrolases"/>
    <property type="match status" value="1"/>
</dbReference>
<evidence type="ECO:0000256" key="9">
    <source>
        <dbReference type="ARBA" id="ARBA00023065"/>
    </source>
</evidence>
<feature type="domain" description="ATP synthase alpha subunit C-terminal" evidence="16">
    <location>
        <begin position="380"/>
        <end position="505"/>
    </location>
</feature>
<dbReference type="InterPro" id="IPR000793">
    <property type="entry name" value="ATP_synth_asu_C"/>
</dbReference>
<dbReference type="Pfam" id="PF00306">
    <property type="entry name" value="ATP-synt_ab_C"/>
    <property type="match status" value="1"/>
</dbReference>
<keyword evidence="4 14" id="KW-0813">Transport</keyword>
<comment type="catalytic activity">
    <reaction evidence="14">
        <text>ATP + H2O + 4 H(+)(in) = ADP + phosphate + 5 H(+)(out)</text>
        <dbReference type="Rhea" id="RHEA:57720"/>
        <dbReference type="ChEBI" id="CHEBI:15377"/>
        <dbReference type="ChEBI" id="CHEBI:15378"/>
        <dbReference type="ChEBI" id="CHEBI:30616"/>
        <dbReference type="ChEBI" id="CHEBI:43474"/>
        <dbReference type="ChEBI" id="CHEBI:456216"/>
        <dbReference type="EC" id="7.1.2.2"/>
    </reaction>
</comment>
<dbReference type="NCBIfam" id="NF009884">
    <property type="entry name" value="PRK13343.1"/>
    <property type="match status" value="1"/>
</dbReference>
<evidence type="ECO:0000256" key="8">
    <source>
        <dbReference type="ARBA" id="ARBA00022967"/>
    </source>
</evidence>
<evidence type="ECO:0000256" key="12">
    <source>
        <dbReference type="ARBA" id="ARBA00023310"/>
    </source>
</evidence>
<comment type="subunit">
    <text evidence="13">F-type ATPases have 2 components, CF(1) - the catalytic core - and CF(0) - the membrane proton channel. CF(1) has five subunits: alpha(3), beta(3), gamma(1), delta(1), epsilon(1). CF(0) has four main subunits: a(1), b(1), b'(1) and c(9-12).</text>
</comment>
<evidence type="ECO:0000259" key="16">
    <source>
        <dbReference type="Pfam" id="PF00306"/>
    </source>
</evidence>
<comment type="caution">
    <text evidence="18">The sequence shown here is derived from an EMBL/GenBank/DDBJ whole genome shotgun (WGS) entry which is preliminary data.</text>
</comment>
<keyword evidence="10 14" id="KW-0472">Membrane</keyword>
<keyword evidence="19" id="KW-1185">Reference proteome</keyword>
<dbReference type="InterPro" id="IPR036121">
    <property type="entry name" value="ATPase_F1/V1/A1_a/bsu_N_sf"/>
</dbReference>
<evidence type="ECO:0000256" key="10">
    <source>
        <dbReference type="ARBA" id="ARBA00023136"/>
    </source>
</evidence>
<evidence type="ECO:0000259" key="17">
    <source>
        <dbReference type="Pfam" id="PF02874"/>
    </source>
</evidence>
<dbReference type="HAMAP" id="MF_01346">
    <property type="entry name" value="ATP_synth_alpha_bact"/>
    <property type="match status" value="1"/>
</dbReference>
<evidence type="ECO:0000256" key="5">
    <source>
        <dbReference type="ARBA" id="ARBA00022741"/>
    </source>
</evidence>
<dbReference type="PANTHER" id="PTHR48082:SF2">
    <property type="entry name" value="ATP SYNTHASE SUBUNIT ALPHA, MITOCHONDRIAL"/>
    <property type="match status" value="1"/>
</dbReference>
<dbReference type="InterPro" id="IPR023366">
    <property type="entry name" value="ATP_synth_asu-like_sf"/>
</dbReference>
<dbReference type="Gene3D" id="2.40.30.20">
    <property type="match status" value="1"/>
</dbReference>
<dbReference type="NCBIfam" id="TIGR00962">
    <property type="entry name" value="atpA"/>
    <property type="match status" value="1"/>
</dbReference>
<dbReference type="InterPro" id="IPR033732">
    <property type="entry name" value="ATP_synth_F1_a_nt-bd_dom"/>
</dbReference>
<dbReference type="Pfam" id="PF00006">
    <property type="entry name" value="ATP-synt_ab"/>
    <property type="match status" value="1"/>
</dbReference>
<keyword evidence="6 14" id="KW-0375">Hydrogen ion transport</keyword>
<dbReference type="EMBL" id="BMIV01000004">
    <property type="protein sequence ID" value="GGF63670.1"/>
    <property type="molecule type" value="Genomic_DNA"/>
</dbReference>
<dbReference type="CDD" id="cd18113">
    <property type="entry name" value="ATP-synt_F1_alpha_C"/>
    <property type="match status" value="1"/>
</dbReference>
<dbReference type="CDD" id="cd01132">
    <property type="entry name" value="F1-ATPase_alpha_CD"/>
    <property type="match status" value="1"/>
</dbReference>
<keyword evidence="11 14" id="KW-0139">CF(1)</keyword>
<comment type="similarity">
    <text evidence="3 14">Belongs to the ATPase alpha/beta chains family.</text>
</comment>
<dbReference type="SUPFAM" id="SSF47917">
    <property type="entry name" value="C-terminal domain of alpha and beta subunits of F1 ATP synthase"/>
    <property type="match status" value="1"/>
</dbReference>
<dbReference type="InterPro" id="IPR004100">
    <property type="entry name" value="ATPase_F1/V1/A1_a/bsu_N"/>
</dbReference>
<feature type="binding site" evidence="14">
    <location>
        <begin position="169"/>
        <end position="176"/>
    </location>
    <ligand>
        <name>ATP</name>
        <dbReference type="ChEBI" id="CHEBI:30616"/>
    </ligand>
</feature>
<evidence type="ECO:0000313" key="19">
    <source>
        <dbReference type="Proteomes" id="UP000640509"/>
    </source>
</evidence>
<dbReference type="InterPro" id="IPR005294">
    <property type="entry name" value="ATP_synth_F1_asu"/>
</dbReference>
<keyword evidence="14" id="KW-1003">Cell membrane</keyword>
<evidence type="ECO:0000256" key="1">
    <source>
        <dbReference type="ARBA" id="ARBA00003784"/>
    </source>
</evidence>
<proteinExistence type="inferred from homology"/>
<comment type="subcellular location">
    <subcellularLocation>
        <location evidence="14">Cell membrane</location>
        <topology evidence="14">Peripheral membrane protein</topology>
    </subcellularLocation>
    <subcellularLocation>
        <location evidence="2">Membrane</location>
    </subcellularLocation>
</comment>
<feature type="domain" description="ATPase F1/V1/A1 complex alpha/beta subunit N-terminal" evidence="17">
    <location>
        <begin position="25"/>
        <end position="91"/>
    </location>
</feature>
<evidence type="ECO:0000256" key="7">
    <source>
        <dbReference type="ARBA" id="ARBA00022840"/>
    </source>
</evidence>
<dbReference type="InterPro" id="IPR038376">
    <property type="entry name" value="ATP_synth_asu_C_sf"/>
</dbReference>
<dbReference type="RefSeq" id="WP_103174003.1">
    <property type="nucleotide sequence ID" value="NZ_BMIV01000004.1"/>
</dbReference>
<dbReference type="InterPro" id="IPR027417">
    <property type="entry name" value="P-loop_NTPase"/>
</dbReference>
<protein>
    <recommendedName>
        <fullName evidence="14">ATP synthase subunit alpha</fullName>
        <ecNumber evidence="14">7.1.2.2</ecNumber>
    </recommendedName>
    <alternativeName>
        <fullName evidence="14">ATP synthase F1 sector subunit alpha</fullName>
    </alternativeName>
    <alternativeName>
        <fullName evidence="14">F-ATPase subunit alpha</fullName>
    </alternativeName>
</protein>
<dbReference type="Proteomes" id="UP000640509">
    <property type="component" value="Unassembled WGS sequence"/>
</dbReference>
<evidence type="ECO:0000256" key="13">
    <source>
        <dbReference type="ARBA" id="ARBA00026013"/>
    </source>
</evidence>
<sequence length="511" mass="55419">MGIQAAEISAILKDQIRNFGQEAEVAEVGQVLSVGDGIARVYGLDKVQAGEMVEFPGGVRGMVLNLETDNVGIVIFGDDRDIKEGDTVKRTRSIVDVPVGKGLLGRVVDALGNPIDGKGPIEFTERRIADVKAPGIMPRKSVHEPMATGLKSVDAMIPVGRGQRELIIGDRQTGKTAIVLDTILNQQNYNGREAEGMKTLHCIYVAVGQKRSTVAQLVKKLEETGAMAYTTVVAATASDPAPMQFLAPYSGTAIGEYFRDNGMDALIIYDDLSKQAVAYRQMSLLLRRPPGREAYPGDVFYLHSRLLERSAKLNEANGAGSLTALPIIETQAGDVSAYIPTNVISITDGQIFLETELFFQGIRPAVNTGLSVSRVGSAAQTKAMKSVAGPVKLELAQYREMAAFAQFGSDLDAATQRLLNRGSRLTELMKQPQYRPLTNAEIVIVIYAGTKGYIDNVPVRDVVAWEDGLIQFLRNQKADLLDDMTRNDRKVSGDLEDAIKAALDAYNKTRA</sequence>
<feature type="site" description="Required for activity" evidence="14">
    <location>
        <position position="371"/>
    </location>
</feature>
<evidence type="ECO:0000256" key="4">
    <source>
        <dbReference type="ARBA" id="ARBA00022448"/>
    </source>
</evidence>
<evidence type="ECO:0000256" key="14">
    <source>
        <dbReference type="HAMAP-Rule" id="MF_01346"/>
    </source>
</evidence>
<accession>A0ABQ1VFX0</accession>
<dbReference type="Pfam" id="PF02874">
    <property type="entry name" value="ATP-synt_ab_N"/>
    <property type="match status" value="1"/>
</dbReference>
<evidence type="ECO:0000256" key="3">
    <source>
        <dbReference type="ARBA" id="ARBA00008936"/>
    </source>
</evidence>
<evidence type="ECO:0000256" key="2">
    <source>
        <dbReference type="ARBA" id="ARBA00004370"/>
    </source>
</evidence>
<dbReference type="Gene3D" id="1.20.150.20">
    <property type="entry name" value="ATP synthase alpha/beta chain, C-terminal domain"/>
    <property type="match status" value="1"/>
</dbReference>
<name>A0ABQ1VFX0_9RHOB</name>
<dbReference type="EC" id="7.1.2.2" evidence="14"/>
<reference evidence="19" key="1">
    <citation type="journal article" date="2019" name="Int. J. Syst. Evol. Microbiol.">
        <title>The Global Catalogue of Microorganisms (GCM) 10K type strain sequencing project: providing services to taxonomists for standard genome sequencing and annotation.</title>
        <authorList>
            <consortium name="The Broad Institute Genomics Platform"/>
            <consortium name="The Broad Institute Genome Sequencing Center for Infectious Disease"/>
            <person name="Wu L."/>
            <person name="Ma J."/>
        </authorList>
    </citation>
    <scope>NUCLEOTIDE SEQUENCE [LARGE SCALE GENOMIC DNA]</scope>
    <source>
        <strain evidence="19">CGMCC 1.15419</strain>
    </source>
</reference>